<feature type="binding site" evidence="11">
    <location>
        <begin position="236"/>
        <end position="237"/>
    </location>
    <ligand>
        <name>pyridoxal 5'-phosphate</name>
        <dbReference type="ChEBI" id="CHEBI:597326"/>
    </ligand>
</feature>
<keyword evidence="7 11" id="KW-0663">Pyridoxal phosphate</keyword>
<evidence type="ECO:0000256" key="3">
    <source>
        <dbReference type="ARBA" id="ARBA00006904"/>
    </source>
</evidence>
<dbReference type="InterPro" id="IPR015421">
    <property type="entry name" value="PyrdxlP-dep_Trfase_major"/>
</dbReference>
<dbReference type="NCBIfam" id="NF003764">
    <property type="entry name" value="PRK05355.1"/>
    <property type="match status" value="1"/>
</dbReference>
<dbReference type="PROSITE" id="PS00595">
    <property type="entry name" value="AA_TRANSFER_CLASS_5"/>
    <property type="match status" value="1"/>
</dbReference>
<comment type="caution">
    <text evidence="14">The sequence shown here is derived from an EMBL/GenBank/DDBJ whole genome shotgun (WGS) entry which is preliminary data.</text>
</comment>
<evidence type="ECO:0000256" key="2">
    <source>
        <dbReference type="ARBA" id="ARBA00005099"/>
    </source>
</evidence>
<keyword evidence="11" id="KW-0963">Cytoplasm</keyword>
<comment type="cofactor">
    <cofactor evidence="11">
        <name>pyridoxal 5'-phosphate</name>
        <dbReference type="ChEBI" id="CHEBI:597326"/>
    </cofactor>
    <text evidence="11">Binds 1 pyridoxal phosphate per subunit.</text>
</comment>
<evidence type="ECO:0000256" key="8">
    <source>
        <dbReference type="ARBA" id="ARBA00023299"/>
    </source>
</evidence>
<feature type="domain" description="Aminotransferase class V" evidence="13">
    <location>
        <begin position="4"/>
        <end position="347"/>
    </location>
</feature>
<comment type="pathway">
    <text evidence="2 11 12">Amino-acid biosynthesis; L-serine biosynthesis; L-serine from 3-phospho-D-glycerate: step 2/3.</text>
</comment>
<evidence type="ECO:0000256" key="12">
    <source>
        <dbReference type="RuleBase" id="RU004505"/>
    </source>
</evidence>
<feature type="binding site" evidence="11">
    <location>
        <position position="101"/>
    </location>
    <ligand>
        <name>pyridoxal 5'-phosphate</name>
        <dbReference type="ChEBI" id="CHEBI:597326"/>
    </ligand>
</feature>
<evidence type="ECO:0000256" key="10">
    <source>
        <dbReference type="ARBA" id="ARBA00049007"/>
    </source>
</evidence>
<feature type="binding site" evidence="11">
    <location>
        <begin position="76"/>
        <end position="77"/>
    </location>
    <ligand>
        <name>pyridoxal 5'-phosphate</name>
        <dbReference type="ChEBI" id="CHEBI:597326"/>
    </ligand>
</feature>
<organism evidence="14 15">
    <name type="scientific">Candidatus Aphodoplasma excrementigallinarum</name>
    <dbReference type="NCBI Taxonomy" id="2840673"/>
    <lineage>
        <taxon>Bacteria</taxon>
        <taxon>Bacillati</taxon>
        <taxon>Bacillota</taxon>
        <taxon>Clostridia</taxon>
        <taxon>Eubacteriales</taxon>
        <taxon>Candidatus Aphodoplasma</taxon>
    </lineage>
</organism>
<dbReference type="InterPro" id="IPR000192">
    <property type="entry name" value="Aminotrans_V_dom"/>
</dbReference>
<keyword evidence="6 11" id="KW-0808">Transferase</keyword>
<comment type="subcellular location">
    <subcellularLocation>
        <location evidence="11">Cytoplasm</location>
    </subcellularLocation>
</comment>
<comment type="subunit">
    <text evidence="11">Homodimer.</text>
</comment>
<protein>
    <recommendedName>
        <fullName evidence="11">Phosphoserine aminotransferase</fullName>
        <ecNumber evidence="11">2.6.1.52</ecNumber>
    </recommendedName>
    <alternativeName>
        <fullName evidence="11">Phosphohydroxythreonine aminotransferase</fullName>
        <shortName evidence="11">PSAT</shortName>
    </alternativeName>
</protein>
<accession>A0A9D1T0X2</accession>
<dbReference type="Gene3D" id="3.40.640.10">
    <property type="entry name" value="Type I PLP-dependent aspartate aminotransferase-like (Major domain)"/>
    <property type="match status" value="1"/>
</dbReference>
<dbReference type="Gene3D" id="3.90.1150.10">
    <property type="entry name" value="Aspartate Aminotransferase, domain 1"/>
    <property type="match status" value="1"/>
</dbReference>
<comment type="catalytic activity">
    <reaction evidence="10 11 12">
        <text>O-phospho-L-serine + 2-oxoglutarate = 3-phosphooxypyruvate + L-glutamate</text>
        <dbReference type="Rhea" id="RHEA:14329"/>
        <dbReference type="ChEBI" id="CHEBI:16810"/>
        <dbReference type="ChEBI" id="CHEBI:18110"/>
        <dbReference type="ChEBI" id="CHEBI:29985"/>
        <dbReference type="ChEBI" id="CHEBI:57524"/>
        <dbReference type="EC" id="2.6.1.52"/>
    </reaction>
</comment>
<feature type="binding site" evidence="11">
    <location>
        <position position="151"/>
    </location>
    <ligand>
        <name>pyridoxal 5'-phosphate</name>
        <dbReference type="ChEBI" id="CHEBI:597326"/>
    </ligand>
</feature>
<dbReference type="FunFam" id="3.40.640.10:FF:000010">
    <property type="entry name" value="Phosphoserine aminotransferase"/>
    <property type="match status" value="1"/>
</dbReference>
<dbReference type="PIRSF" id="PIRSF000525">
    <property type="entry name" value="SerC"/>
    <property type="match status" value="1"/>
</dbReference>
<evidence type="ECO:0000256" key="4">
    <source>
        <dbReference type="ARBA" id="ARBA00022576"/>
    </source>
</evidence>
<reference evidence="14" key="1">
    <citation type="submission" date="2020-10" db="EMBL/GenBank/DDBJ databases">
        <authorList>
            <person name="Gilroy R."/>
        </authorList>
    </citation>
    <scope>NUCLEOTIDE SEQUENCE</scope>
    <source>
        <strain evidence="14">4920</strain>
    </source>
</reference>
<reference evidence="14" key="2">
    <citation type="journal article" date="2021" name="PeerJ">
        <title>Extensive microbial diversity within the chicken gut microbiome revealed by metagenomics and culture.</title>
        <authorList>
            <person name="Gilroy R."/>
            <person name="Ravi A."/>
            <person name="Getino M."/>
            <person name="Pursley I."/>
            <person name="Horton D.L."/>
            <person name="Alikhan N.F."/>
            <person name="Baker D."/>
            <person name="Gharbi K."/>
            <person name="Hall N."/>
            <person name="Watson M."/>
            <person name="Adriaenssens E.M."/>
            <person name="Foster-Nyarko E."/>
            <person name="Jarju S."/>
            <person name="Secka A."/>
            <person name="Antonio M."/>
            <person name="Oren A."/>
            <person name="Chaudhuri R.R."/>
            <person name="La Ragione R."/>
            <person name="Hildebrand F."/>
            <person name="Pallen M.J."/>
        </authorList>
    </citation>
    <scope>NUCLEOTIDE SEQUENCE</scope>
    <source>
        <strain evidence="14">4920</strain>
    </source>
</reference>
<feature type="binding site" evidence="11">
    <location>
        <position position="194"/>
    </location>
    <ligand>
        <name>pyridoxal 5'-phosphate</name>
        <dbReference type="ChEBI" id="CHEBI:597326"/>
    </ligand>
</feature>
<keyword evidence="4 11" id="KW-0032">Aminotransferase</keyword>
<keyword evidence="8 11" id="KW-0718">Serine biosynthesis</keyword>
<evidence type="ECO:0000259" key="13">
    <source>
        <dbReference type="Pfam" id="PF00266"/>
    </source>
</evidence>
<comment type="similarity">
    <text evidence="3 11">Belongs to the class-V pyridoxal-phosphate-dependent aminotransferase family. SerC subfamily.</text>
</comment>
<evidence type="ECO:0000256" key="11">
    <source>
        <dbReference type="HAMAP-Rule" id="MF_00160"/>
    </source>
</evidence>
<dbReference type="PANTHER" id="PTHR43247">
    <property type="entry name" value="PHOSPHOSERINE AMINOTRANSFERASE"/>
    <property type="match status" value="1"/>
</dbReference>
<dbReference type="EC" id="2.6.1.52" evidence="11"/>
<dbReference type="InterPro" id="IPR020578">
    <property type="entry name" value="Aminotrans_V_PyrdxlP_BS"/>
</dbReference>
<feature type="binding site" evidence="11">
    <location>
        <position position="171"/>
    </location>
    <ligand>
        <name>pyridoxal 5'-phosphate</name>
        <dbReference type="ChEBI" id="CHEBI:597326"/>
    </ligand>
</feature>
<dbReference type="GO" id="GO:0030170">
    <property type="term" value="F:pyridoxal phosphate binding"/>
    <property type="evidence" value="ECO:0007669"/>
    <property type="project" value="UniProtKB-UniRule"/>
</dbReference>
<comment type="catalytic activity">
    <reaction evidence="9 11">
        <text>4-(phosphooxy)-L-threonine + 2-oxoglutarate = (R)-3-hydroxy-2-oxo-4-phosphooxybutanoate + L-glutamate</text>
        <dbReference type="Rhea" id="RHEA:16573"/>
        <dbReference type="ChEBI" id="CHEBI:16810"/>
        <dbReference type="ChEBI" id="CHEBI:29985"/>
        <dbReference type="ChEBI" id="CHEBI:58452"/>
        <dbReference type="ChEBI" id="CHEBI:58538"/>
        <dbReference type="EC" id="2.6.1.52"/>
    </reaction>
</comment>
<dbReference type="InterPro" id="IPR015424">
    <property type="entry name" value="PyrdxlP-dep_Trfase"/>
</dbReference>
<dbReference type="NCBIfam" id="TIGR01364">
    <property type="entry name" value="serC_1"/>
    <property type="match status" value="1"/>
</dbReference>
<dbReference type="InterPro" id="IPR015422">
    <property type="entry name" value="PyrdxlP-dep_Trfase_small"/>
</dbReference>
<evidence type="ECO:0000256" key="7">
    <source>
        <dbReference type="ARBA" id="ARBA00022898"/>
    </source>
</evidence>
<dbReference type="InterPro" id="IPR022278">
    <property type="entry name" value="Pser_aminoTfrase"/>
</dbReference>
<comment type="caution">
    <text evidence="11">Lacks conserved residue(s) required for the propagation of feature annotation.</text>
</comment>
<dbReference type="HAMAP" id="MF_00160">
    <property type="entry name" value="SerC_aminotrans_5"/>
    <property type="match status" value="1"/>
</dbReference>
<comment type="function">
    <text evidence="1 11">Catalyzes the reversible conversion of 3-phosphohydroxypyruvate to phosphoserine and of 3-hydroxy-2-oxo-4-phosphonooxybutanoate to phosphohydroxythreonine.</text>
</comment>
<proteinExistence type="inferred from homology"/>
<dbReference type="GO" id="GO:0004648">
    <property type="term" value="F:O-phospho-L-serine:2-oxoglutarate aminotransferase activity"/>
    <property type="evidence" value="ECO:0007669"/>
    <property type="project" value="UniProtKB-UniRule"/>
</dbReference>
<sequence>MKRVYNFSAGPSAMPESVLKIAADEMLCYQDSGMSVMEMSHRSKEYQAIIDAAFSNLREVMQIPDNYNILFMQGGATAQFDAVPLNLMKKGSADFIDTGMWSKKAIKLAKKYGNVRVLASSEDSAYDHIPELNEADLDPNADYFYMCMNNTVAGTRFTELPDTKGVPIVTDMSSCILSEVYDVSKFGLIFAGAQKNMGPAGVAAVIIRDDLMDGCMDITPELYNYKANFEKGSMLNTPPTYTIYMLKLMLDWVKEMGGVAELQKINEKKAAMLYDYLDNSKLFKGRVAKKDRSIMNVTFVIGDTDMEKRFVAEAKEAGLVNLGGHRSMGGMRASIYNAMPIEGVKALIEFMEKFEAANK</sequence>
<dbReference type="EMBL" id="DVOF01000241">
    <property type="protein sequence ID" value="HIV03507.1"/>
    <property type="molecule type" value="Genomic_DNA"/>
</dbReference>
<dbReference type="FunFam" id="3.90.1150.10:FF:000006">
    <property type="entry name" value="Phosphoserine aminotransferase"/>
    <property type="match status" value="1"/>
</dbReference>
<name>A0A9D1T0X2_9FIRM</name>
<evidence type="ECO:0000313" key="14">
    <source>
        <dbReference type="EMBL" id="HIV03507.1"/>
    </source>
</evidence>
<dbReference type="Pfam" id="PF00266">
    <property type="entry name" value="Aminotran_5"/>
    <property type="match status" value="1"/>
</dbReference>
<evidence type="ECO:0000256" key="9">
    <source>
        <dbReference type="ARBA" id="ARBA00047630"/>
    </source>
</evidence>
<dbReference type="GO" id="GO:0006564">
    <property type="term" value="P:L-serine biosynthetic process"/>
    <property type="evidence" value="ECO:0007669"/>
    <property type="project" value="UniProtKB-UniRule"/>
</dbReference>
<dbReference type="AlphaFoldDB" id="A0A9D1T0X2"/>
<feature type="modified residue" description="N6-(pyridoxal phosphate)lysine" evidence="11">
    <location>
        <position position="195"/>
    </location>
</feature>
<evidence type="ECO:0000256" key="1">
    <source>
        <dbReference type="ARBA" id="ARBA00003483"/>
    </source>
</evidence>
<dbReference type="Proteomes" id="UP000886743">
    <property type="component" value="Unassembled WGS sequence"/>
</dbReference>
<keyword evidence="5 11" id="KW-0028">Amino-acid biosynthesis</keyword>
<dbReference type="PANTHER" id="PTHR43247:SF1">
    <property type="entry name" value="PHOSPHOSERINE AMINOTRANSFERASE"/>
    <property type="match status" value="1"/>
</dbReference>
<feature type="binding site" evidence="11">
    <location>
        <position position="42"/>
    </location>
    <ligand>
        <name>L-glutamate</name>
        <dbReference type="ChEBI" id="CHEBI:29985"/>
    </ligand>
</feature>
<evidence type="ECO:0000256" key="5">
    <source>
        <dbReference type="ARBA" id="ARBA00022605"/>
    </source>
</evidence>
<evidence type="ECO:0000256" key="6">
    <source>
        <dbReference type="ARBA" id="ARBA00022679"/>
    </source>
</evidence>
<evidence type="ECO:0000313" key="15">
    <source>
        <dbReference type="Proteomes" id="UP000886743"/>
    </source>
</evidence>
<gene>
    <name evidence="11 14" type="primary">serC</name>
    <name evidence="14" type="ORF">IAC74_08020</name>
</gene>
<dbReference type="GO" id="GO:0005737">
    <property type="term" value="C:cytoplasm"/>
    <property type="evidence" value="ECO:0007669"/>
    <property type="project" value="UniProtKB-SubCell"/>
</dbReference>
<dbReference type="SUPFAM" id="SSF53383">
    <property type="entry name" value="PLP-dependent transferases"/>
    <property type="match status" value="1"/>
</dbReference>